<organism evidence="1">
    <name type="scientific">Babesia bovis</name>
    <dbReference type="NCBI Taxonomy" id="5865"/>
    <lineage>
        <taxon>Eukaryota</taxon>
        <taxon>Sar</taxon>
        <taxon>Alveolata</taxon>
        <taxon>Apicomplexa</taxon>
        <taxon>Aconoidasida</taxon>
        <taxon>Piroplasmida</taxon>
        <taxon>Babesiidae</taxon>
        <taxon>Babesia</taxon>
    </lineage>
</organism>
<proteinExistence type="evidence at transcript level"/>
<dbReference type="AlphaFoldDB" id="S6BL67"/>
<dbReference type="EMBL" id="AK440933">
    <property type="protein sequence ID" value="BAN64727.1"/>
    <property type="molecule type" value="mRNA"/>
</dbReference>
<dbReference type="VEuPathDB" id="PiroplasmaDB:BBOV_IV006040"/>
<evidence type="ECO:0000313" key="1">
    <source>
        <dbReference type="EMBL" id="BAN64727.1"/>
    </source>
</evidence>
<accession>S6BL67</accession>
<reference evidence="1" key="1">
    <citation type="journal article" date="2014" name="BMC Genomics">
        <title>The Babesia bovis gene and promoter model: an update from full-length EST analysis.</title>
        <authorList>
            <person name="Yamagishi J."/>
            <person name="Wakaguri H."/>
            <person name="Yokoyama N."/>
            <person name="Yamashita R."/>
            <person name="Suzuki Y."/>
            <person name="Xuan X."/>
            <person name="Igarashi I."/>
        </authorList>
    </citation>
    <scope>NUCLEOTIDE SEQUENCE</scope>
    <source>
        <strain evidence="1">Texas</strain>
    </source>
</reference>
<sequence>MDIYSGNLSADLLDITNRYLNACKLKSFILPLPFCDETVLNRRSVLAKVLSNPSCLGKKQLFEVLKLLLNDGFSTSNKRRFTAIYDNVIEQSRPVRSVRKASPRLTSIRSTLRQSSASIGDRQVGELASMHEPFQIAHQLDATIHQLSKSDTVGFVMIIASEQHEDTDSAGPNPPLMPVAGSLVEILDPEEHCIRALWCDPRLLQQKDAEFGKIVMLRTLGHIFDYGYPGAPANNKLKHTSVLNVLGILFPSAVYIYMINVLRFGKHFETEYNGGSHDDSSSHFCRCQRLSETPGAVLFWGISESRLKSIFYHIRTQIPTRPSELIVDALGRITHVV</sequence>
<gene>
    <name evidence="1" type="primary">BBOV_IV006040</name>
</gene>
<protein>
    <submittedName>
        <fullName evidence="1">Uncharacterized protein</fullName>
    </submittedName>
</protein>
<name>S6BL67_BABBO</name>